<accession>A0A0F9X5V3</accession>
<dbReference type="AlphaFoldDB" id="A0A0F9X5V3"/>
<dbReference type="SMART" id="SM00530">
    <property type="entry name" value="HTH_XRE"/>
    <property type="match status" value="1"/>
</dbReference>
<gene>
    <name evidence="2" type="ORF">LCGC14_0262220</name>
</gene>
<dbReference type="SUPFAM" id="SSF47413">
    <property type="entry name" value="lambda repressor-like DNA-binding domains"/>
    <property type="match status" value="1"/>
</dbReference>
<reference evidence="2" key="1">
    <citation type="journal article" date="2015" name="Nature">
        <title>Complex archaea that bridge the gap between prokaryotes and eukaryotes.</title>
        <authorList>
            <person name="Spang A."/>
            <person name="Saw J.H."/>
            <person name="Jorgensen S.L."/>
            <person name="Zaremba-Niedzwiedzka K."/>
            <person name="Martijn J."/>
            <person name="Lind A.E."/>
            <person name="van Eijk R."/>
            <person name="Schleper C."/>
            <person name="Guy L."/>
            <person name="Ettema T.J."/>
        </authorList>
    </citation>
    <scope>NUCLEOTIDE SEQUENCE</scope>
</reference>
<sequence>MEFQPRGIGEWLEEQCKGQGLSLRQAADKTGLSHATIRDIRHNGAASPESIKKLAIAFGGDNHEMLALEDKLLVLAGYRTSRSQGEEPSQPMARLMDLVAGFSEAELKLMARFAGFLSGMEKD</sequence>
<name>A0A0F9X5V3_9ZZZZ</name>
<dbReference type="InterPro" id="IPR010982">
    <property type="entry name" value="Lambda_DNA-bd_dom_sf"/>
</dbReference>
<proteinExistence type="predicted"/>
<feature type="domain" description="HTH cro/C1-type" evidence="1">
    <location>
        <begin position="12"/>
        <end position="66"/>
    </location>
</feature>
<comment type="caution">
    <text evidence="2">The sequence shown here is derived from an EMBL/GenBank/DDBJ whole genome shotgun (WGS) entry which is preliminary data.</text>
</comment>
<evidence type="ECO:0000259" key="1">
    <source>
        <dbReference type="PROSITE" id="PS50943"/>
    </source>
</evidence>
<dbReference type="InterPro" id="IPR001387">
    <property type="entry name" value="Cro/C1-type_HTH"/>
</dbReference>
<evidence type="ECO:0000313" key="2">
    <source>
        <dbReference type="EMBL" id="KKN86953.1"/>
    </source>
</evidence>
<dbReference type="EMBL" id="LAZR01000142">
    <property type="protein sequence ID" value="KKN86953.1"/>
    <property type="molecule type" value="Genomic_DNA"/>
</dbReference>
<dbReference type="CDD" id="cd00093">
    <property type="entry name" value="HTH_XRE"/>
    <property type="match status" value="1"/>
</dbReference>
<dbReference type="GO" id="GO:0003677">
    <property type="term" value="F:DNA binding"/>
    <property type="evidence" value="ECO:0007669"/>
    <property type="project" value="InterPro"/>
</dbReference>
<protein>
    <recommendedName>
        <fullName evidence="1">HTH cro/C1-type domain-containing protein</fullName>
    </recommendedName>
</protein>
<dbReference type="Gene3D" id="1.10.260.40">
    <property type="entry name" value="lambda repressor-like DNA-binding domains"/>
    <property type="match status" value="1"/>
</dbReference>
<dbReference type="PROSITE" id="PS50943">
    <property type="entry name" value="HTH_CROC1"/>
    <property type="match status" value="1"/>
</dbReference>
<organism evidence="2">
    <name type="scientific">marine sediment metagenome</name>
    <dbReference type="NCBI Taxonomy" id="412755"/>
    <lineage>
        <taxon>unclassified sequences</taxon>
        <taxon>metagenomes</taxon>
        <taxon>ecological metagenomes</taxon>
    </lineage>
</organism>
<dbReference type="Pfam" id="PF01381">
    <property type="entry name" value="HTH_3"/>
    <property type="match status" value="1"/>
</dbReference>